<evidence type="ECO:0000313" key="2">
    <source>
        <dbReference type="EMBL" id="CCX10367.1"/>
    </source>
</evidence>
<feature type="compositionally biased region" description="Low complexity" evidence="1">
    <location>
        <begin position="270"/>
        <end position="314"/>
    </location>
</feature>
<feature type="region of interest" description="Disordered" evidence="1">
    <location>
        <begin position="45"/>
        <end position="80"/>
    </location>
</feature>
<accession>U4L9K6</accession>
<dbReference type="PANTHER" id="PTHR28186:SF1">
    <property type="entry name" value="MEIOTICALLY UP-REGULATED GENE 9 PROTEIN"/>
    <property type="match status" value="1"/>
</dbReference>
<dbReference type="AlphaFoldDB" id="U4L9K6"/>
<dbReference type="EMBL" id="HF935536">
    <property type="protein sequence ID" value="CCX10367.1"/>
    <property type="molecule type" value="Genomic_DNA"/>
</dbReference>
<feature type="compositionally biased region" description="Basic residues" evidence="1">
    <location>
        <begin position="352"/>
        <end position="361"/>
    </location>
</feature>
<feature type="compositionally biased region" description="Basic and acidic residues" evidence="1">
    <location>
        <begin position="62"/>
        <end position="75"/>
    </location>
</feature>
<evidence type="ECO:0000256" key="1">
    <source>
        <dbReference type="SAM" id="MobiDB-lite"/>
    </source>
</evidence>
<dbReference type="Pfam" id="PF10295">
    <property type="entry name" value="DUF2406"/>
    <property type="match status" value="1"/>
</dbReference>
<feature type="compositionally biased region" description="Polar residues" evidence="1">
    <location>
        <begin position="45"/>
        <end position="61"/>
    </location>
</feature>
<keyword evidence="3" id="KW-1185">Reference proteome</keyword>
<feature type="region of interest" description="Disordered" evidence="1">
    <location>
        <begin position="208"/>
        <end position="361"/>
    </location>
</feature>
<dbReference type="InterPro" id="IPR018809">
    <property type="entry name" value="DUF2406"/>
</dbReference>
<dbReference type="eggNOG" id="ENOG502RXHE">
    <property type="taxonomic scope" value="Eukaryota"/>
</dbReference>
<dbReference type="OrthoDB" id="5330253at2759"/>
<dbReference type="Proteomes" id="UP000018144">
    <property type="component" value="Unassembled WGS sequence"/>
</dbReference>
<feature type="region of interest" description="Disordered" evidence="1">
    <location>
        <begin position="111"/>
        <end position="150"/>
    </location>
</feature>
<dbReference type="PANTHER" id="PTHR28186">
    <property type="entry name" value="MEIOTICALLY UP-REGULATED GENE 9 PROTEIN"/>
    <property type="match status" value="1"/>
</dbReference>
<protein>
    <submittedName>
        <fullName evidence="2">Similar to Uncharacterized protein C19C7.04c acc. no. O60153</fullName>
    </submittedName>
</protein>
<gene>
    <name evidence="2" type="ORF">PCON_09961</name>
</gene>
<sequence>MGWFRTSKKDKERKEAMKTLKHFDKKKANKISSNADPSKAITELQPFQVNQEKPRQGLSNFTHKDIYGREIREPDLSNPTRNRWERPLDTIRAFQEAIDRGYYRESYYGGADGPQLPGPQHNGVRRSYARSDETTPMPDHIRYGRAMPNRMGDSATPLSYNSAEEQIASFGVYHGRNHLNEAMVATAPVPNPGNPRYNYYSGGGYDTGYSESSRGNSSGTLDPPDWSDGQAGNNYWGGQAYPISHGNGNGNGHQSYGNGMDRSPVQPWVNGGANESGSSGNGEYRNSYLQVQPRGSPGTRTPGTPGSTRTPGSTEQQQPPKRHIIKLTDPTAVPVPPTAVQELAKEPDKRRSWFGKKVSKV</sequence>
<evidence type="ECO:0000313" key="3">
    <source>
        <dbReference type="Proteomes" id="UP000018144"/>
    </source>
</evidence>
<name>U4L9K6_PYROM</name>
<organism evidence="2 3">
    <name type="scientific">Pyronema omphalodes (strain CBS 100304)</name>
    <name type="common">Pyronema confluens</name>
    <dbReference type="NCBI Taxonomy" id="1076935"/>
    <lineage>
        <taxon>Eukaryota</taxon>
        <taxon>Fungi</taxon>
        <taxon>Dikarya</taxon>
        <taxon>Ascomycota</taxon>
        <taxon>Pezizomycotina</taxon>
        <taxon>Pezizomycetes</taxon>
        <taxon>Pezizales</taxon>
        <taxon>Pyronemataceae</taxon>
        <taxon>Pyronema</taxon>
    </lineage>
</organism>
<reference evidence="2 3" key="1">
    <citation type="journal article" date="2013" name="PLoS Genet.">
        <title>The genome and development-dependent transcriptomes of Pyronema confluens: a window into fungal evolution.</title>
        <authorList>
            <person name="Traeger S."/>
            <person name="Altegoer F."/>
            <person name="Freitag M."/>
            <person name="Gabaldon T."/>
            <person name="Kempken F."/>
            <person name="Kumar A."/>
            <person name="Marcet-Houben M."/>
            <person name="Poggeler S."/>
            <person name="Stajich J.E."/>
            <person name="Nowrousian M."/>
        </authorList>
    </citation>
    <scope>NUCLEOTIDE SEQUENCE [LARGE SCALE GENOMIC DNA]</scope>
    <source>
        <strain evidence="3">CBS 100304</strain>
        <tissue evidence="2">Vegetative mycelium</tissue>
    </source>
</reference>
<proteinExistence type="predicted"/>